<accession>A0ABV2ENJ4</accession>
<dbReference type="EMBL" id="JBEPLU010000004">
    <property type="protein sequence ID" value="MET3528616.1"/>
    <property type="molecule type" value="Genomic_DNA"/>
</dbReference>
<keyword evidence="2" id="KW-1185">Reference proteome</keyword>
<dbReference type="SUPFAM" id="SSF51445">
    <property type="entry name" value="(Trans)glycosidases"/>
    <property type="match status" value="1"/>
</dbReference>
<proteinExistence type="predicted"/>
<evidence type="ECO:0000313" key="2">
    <source>
        <dbReference type="Proteomes" id="UP001549110"/>
    </source>
</evidence>
<reference evidence="1 2" key="1">
    <citation type="submission" date="2024-06" db="EMBL/GenBank/DDBJ databases">
        <title>Genomic Encyclopedia of Type Strains, Phase IV (KMG-IV): sequencing the most valuable type-strain genomes for metagenomic binning, comparative biology and taxonomic classification.</title>
        <authorList>
            <person name="Goeker M."/>
        </authorList>
    </citation>
    <scope>NUCLEOTIDE SEQUENCE [LARGE SCALE GENOMIC DNA]</scope>
    <source>
        <strain evidence="1 2">DSM 17809</strain>
    </source>
</reference>
<name>A0ABV2ENJ4_9CAUL</name>
<dbReference type="InterPro" id="IPR017853">
    <property type="entry name" value="GH"/>
</dbReference>
<evidence type="ECO:0000313" key="1">
    <source>
        <dbReference type="EMBL" id="MET3528616.1"/>
    </source>
</evidence>
<dbReference type="InterPro" id="IPR018511">
    <property type="entry name" value="Hemolysin-typ_Ca-bd_CS"/>
</dbReference>
<comment type="caution">
    <text evidence="1">The sequence shown here is derived from an EMBL/GenBank/DDBJ whole genome shotgun (WGS) entry which is preliminary data.</text>
</comment>
<dbReference type="SUPFAM" id="SSF51120">
    <property type="entry name" value="beta-Roll"/>
    <property type="match status" value="1"/>
</dbReference>
<dbReference type="PANTHER" id="PTHR12631">
    <property type="entry name" value="ALPHA-L-IDURONIDASE"/>
    <property type="match status" value="1"/>
</dbReference>
<dbReference type="PROSITE" id="PS00330">
    <property type="entry name" value="HEMOLYSIN_CALCIUM"/>
    <property type="match status" value="1"/>
</dbReference>
<dbReference type="PANTHER" id="PTHR12631:SF10">
    <property type="entry name" value="BETA-XYLOSIDASE-LIKE PROTEIN-RELATED"/>
    <property type="match status" value="1"/>
</dbReference>
<sequence>MLTFAGTNTLYDSGLTPYTPEGRQAYANYILEVLDKYGDLVQEVEIWNEFNADNFIVGPVTTDRPYYYTELLKTVYATVKPFHPEVEILGGAAHSVATGYLEDLFEQGALDYMDGVALHPYRNSPEHVDDELRHLNEVMERFGGAKPVYATEFGNEFVDPAAAPDYLVKMVTMLSSSHVAESYWYALQDEAWFRNMGLFETSGAPKPAAAAFEFAQRELLPLGDAVQVETSDDLSLVYRFGENTYVMWGAPREIAITGEVRALDSSGRPIETPTQLSMSPVVLQGDFTYQLGESPVVADSLMEYGEGEWGYFARTVDGMTHPLGQVDWEWTSYIGSVWYQPLRINADNLSPAGSGANPIQAVARFTSEPAQKVEVTGNWSKSTLEGDGVDLHILLNGREIFNALVTQSYELRGLYVNLQVGDVLDFAVGPNQTVNGDSTNYLIQLLKYDGPEPGISAPPKLIGTEGDDTLIGTARDEMLIGGAGLNLMDGGEGVDTVSYATARLAVNVDLAREDFQAVSSTTTDALVNIENLTGSPSSDTLSGAAGDNRIVGADGADSIFGGAGADTLTGSHGGDTLTGGDGADLFVFRFTSDSTGTGTARDLITDFDRFEGDKIDISGIDARTSLAGDQPFTFVTWYTKKPGEVMAAPEAGGYVVKGDINGDGASEFMIKVMGPAIPTADDFIL</sequence>
<evidence type="ECO:0008006" key="3">
    <source>
        <dbReference type="Google" id="ProtNLM"/>
    </source>
</evidence>
<dbReference type="InterPro" id="IPR011049">
    <property type="entry name" value="Serralysin-like_metalloprot_C"/>
</dbReference>
<dbReference type="PRINTS" id="PR00313">
    <property type="entry name" value="CABNDNGRPT"/>
</dbReference>
<gene>
    <name evidence="1" type="ORF">ABID41_003758</name>
</gene>
<dbReference type="InterPro" id="IPR001343">
    <property type="entry name" value="Hemolysn_Ca-bd"/>
</dbReference>
<dbReference type="RefSeq" id="WP_354298486.1">
    <property type="nucleotide sequence ID" value="NZ_JBEPLU010000004.1"/>
</dbReference>
<dbReference type="InterPro" id="IPR051923">
    <property type="entry name" value="Glycosyl_Hydrolase_39"/>
</dbReference>
<dbReference type="Proteomes" id="UP001549110">
    <property type="component" value="Unassembled WGS sequence"/>
</dbReference>
<organism evidence="1 2">
    <name type="scientific">Phenylobacterium koreense</name>
    <dbReference type="NCBI Taxonomy" id="266125"/>
    <lineage>
        <taxon>Bacteria</taxon>
        <taxon>Pseudomonadati</taxon>
        <taxon>Pseudomonadota</taxon>
        <taxon>Alphaproteobacteria</taxon>
        <taxon>Caulobacterales</taxon>
        <taxon>Caulobacteraceae</taxon>
        <taxon>Phenylobacterium</taxon>
    </lineage>
</organism>
<dbReference type="Gene3D" id="3.20.20.80">
    <property type="entry name" value="Glycosidases"/>
    <property type="match status" value="1"/>
</dbReference>
<dbReference type="Pfam" id="PF00353">
    <property type="entry name" value="HemolysinCabind"/>
    <property type="match status" value="2"/>
</dbReference>
<dbReference type="Gene3D" id="2.150.10.10">
    <property type="entry name" value="Serralysin-like metalloprotease, C-terminal"/>
    <property type="match status" value="1"/>
</dbReference>
<protein>
    <recommendedName>
        <fullName evidence="3">Asl1-like glycosyl hydrolase catalytic domain-containing protein</fullName>
    </recommendedName>
</protein>